<sequence>MTRTTTAAFSAALALVAGLALGGCSSADQTDTTPRLKVSGAFMPEPVSADMAGGFLTVTNTGDSADTLTSVTSDLSDDVQLHETKDQKMRQVDSFDLPAKGELKLRRGGDHLMFMGLKRTPKKGDTVRIELHFEKAGRIGVEVPVEARTHNPQASGDHMEHGGASSHQQQPSSHDGARH</sequence>
<dbReference type="Proteomes" id="UP000095349">
    <property type="component" value="Chromosome"/>
</dbReference>
<reference evidence="3 4" key="1">
    <citation type="submission" date="2016-09" db="EMBL/GenBank/DDBJ databases">
        <title>Streptomyces rubrolavendulae MJM4426 Genome sequencing and assembly.</title>
        <authorList>
            <person name="Kim J.-G."/>
        </authorList>
    </citation>
    <scope>NUCLEOTIDE SEQUENCE [LARGE SCALE GENOMIC DNA]</scope>
    <source>
        <strain evidence="3 4">MJM4426</strain>
    </source>
</reference>
<dbReference type="InterPro" id="IPR058248">
    <property type="entry name" value="Lxx211020-like"/>
</dbReference>
<protein>
    <recommendedName>
        <fullName evidence="5">Copper chaperone PCu(A)C</fullName>
    </recommendedName>
</protein>
<feature type="region of interest" description="Disordered" evidence="1">
    <location>
        <begin position="148"/>
        <end position="179"/>
    </location>
</feature>
<organism evidence="3 4">
    <name type="scientific">Streptomyces rubrolavendulae</name>
    <dbReference type="NCBI Taxonomy" id="285473"/>
    <lineage>
        <taxon>Bacteria</taxon>
        <taxon>Bacillati</taxon>
        <taxon>Actinomycetota</taxon>
        <taxon>Actinomycetes</taxon>
        <taxon>Kitasatosporales</taxon>
        <taxon>Streptomycetaceae</taxon>
        <taxon>Streptomyces</taxon>
    </lineage>
</organism>
<dbReference type="AlphaFoldDB" id="A0A1D8G3B9"/>
<dbReference type="Pfam" id="PF04314">
    <property type="entry name" value="PCuAC"/>
    <property type="match status" value="1"/>
</dbReference>
<name>A0A1D8G3B9_9ACTN</name>
<dbReference type="KEGG" id="srn:A4G23_02807"/>
<evidence type="ECO:0000256" key="2">
    <source>
        <dbReference type="SAM" id="SignalP"/>
    </source>
</evidence>
<proteinExistence type="predicted"/>
<keyword evidence="4" id="KW-1185">Reference proteome</keyword>
<dbReference type="SUPFAM" id="SSF110087">
    <property type="entry name" value="DR1885-like metal-binding protein"/>
    <property type="match status" value="1"/>
</dbReference>
<evidence type="ECO:0008006" key="5">
    <source>
        <dbReference type="Google" id="ProtNLM"/>
    </source>
</evidence>
<feature type="chain" id="PRO_5039121241" description="Copper chaperone PCu(A)C" evidence="2">
    <location>
        <begin position="23"/>
        <end position="179"/>
    </location>
</feature>
<dbReference type="PROSITE" id="PS51257">
    <property type="entry name" value="PROKAR_LIPOPROTEIN"/>
    <property type="match status" value="1"/>
</dbReference>
<dbReference type="RefSeq" id="WP_069977228.1">
    <property type="nucleotide sequence ID" value="NZ_CP017316.1"/>
</dbReference>
<keyword evidence="2" id="KW-0732">Signal</keyword>
<dbReference type="STRING" id="285473.A4G23_02807"/>
<evidence type="ECO:0000313" key="4">
    <source>
        <dbReference type="Proteomes" id="UP000095349"/>
    </source>
</evidence>
<dbReference type="PANTHER" id="PTHR36302:SF1">
    <property type="entry name" value="COPPER CHAPERONE PCU(A)C"/>
    <property type="match status" value="1"/>
</dbReference>
<dbReference type="InterPro" id="IPR036182">
    <property type="entry name" value="PCuAC_sf"/>
</dbReference>
<dbReference type="Gene3D" id="2.60.40.1890">
    <property type="entry name" value="PCu(A)C copper chaperone"/>
    <property type="match status" value="1"/>
</dbReference>
<dbReference type="PANTHER" id="PTHR36302">
    <property type="entry name" value="BLR7088 PROTEIN"/>
    <property type="match status" value="1"/>
</dbReference>
<dbReference type="InterPro" id="IPR007410">
    <property type="entry name" value="LpqE-like"/>
</dbReference>
<accession>A0A1D8G3B9</accession>
<evidence type="ECO:0000313" key="3">
    <source>
        <dbReference type="EMBL" id="AOT59949.1"/>
    </source>
</evidence>
<dbReference type="EMBL" id="CP017316">
    <property type="protein sequence ID" value="AOT59949.1"/>
    <property type="molecule type" value="Genomic_DNA"/>
</dbReference>
<evidence type="ECO:0000256" key="1">
    <source>
        <dbReference type="SAM" id="MobiDB-lite"/>
    </source>
</evidence>
<feature type="signal peptide" evidence="2">
    <location>
        <begin position="1"/>
        <end position="22"/>
    </location>
</feature>
<gene>
    <name evidence="3" type="ORF">A4G23_02807</name>
</gene>
<dbReference type="PATRIC" id="fig|285473.5.peg.2934"/>